<dbReference type="PROSITE" id="PS50003">
    <property type="entry name" value="PH_DOMAIN"/>
    <property type="match status" value="1"/>
</dbReference>
<dbReference type="Proteomes" id="UP000078348">
    <property type="component" value="Unassembled WGS sequence"/>
</dbReference>
<keyword evidence="1 3" id="KW-0547">Nucleotide-binding</keyword>
<dbReference type="SMART" id="SM00220">
    <property type="entry name" value="S_TKc"/>
    <property type="match status" value="1"/>
</dbReference>
<evidence type="ECO:0000259" key="5">
    <source>
        <dbReference type="PROSITE" id="PS50011"/>
    </source>
</evidence>
<dbReference type="InterPro" id="IPR011009">
    <property type="entry name" value="Kinase-like_dom_sf"/>
</dbReference>
<dbReference type="OrthoDB" id="40902at2759"/>
<dbReference type="PROSITE" id="PS50011">
    <property type="entry name" value="PROTEIN_KINASE_DOM"/>
    <property type="match status" value="1"/>
</dbReference>
<dbReference type="InterPro" id="IPR008271">
    <property type="entry name" value="Ser/Thr_kinase_AS"/>
</dbReference>
<dbReference type="SUPFAM" id="SSF50729">
    <property type="entry name" value="PH domain-like"/>
    <property type="match status" value="1"/>
</dbReference>
<dbReference type="GO" id="GO:0005524">
    <property type="term" value="F:ATP binding"/>
    <property type="evidence" value="ECO:0007669"/>
    <property type="project" value="UniProtKB-UniRule"/>
</dbReference>
<organism evidence="6 7">
    <name type="scientific">Blastocystis sp. subtype 1 (strain ATCC 50177 / NandII)</name>
    <dbReference type="NCBI Taxonomy" id="478820"/>
    <lineage>
        <taxon>Eukaryota</taxon>
        <taxon>Sar</taxon>
        <taxon>Stramenopiles</taxon>
        <taxon>Bigyra</taxon>
        <taxon>Opalozoa</taxon>
        <taxon>Opalinata</taxon>
        <taxon>Blastocystidae</taxon>
        <taxon>Blastocystis</taxon>
    </lineage>
</organism>
<dbReference type="AlphaFoldDB" id="A0A196S8X5"/>
<feature type="domain" description="PH" evidence="4">
    <location>
        <begin position="11"/>
        <end position="106"/>
    </location>
</feature>
<keyword evidence="6" id="KW-0418">Kinase</keyword>
<dbReference type="InterPro" id="IPR001849">
    <property type="entry name" value="PH_domain"/>
</dbReference>
<evidence type="ECO:0000313" key="6">
    <source>
        <dbReference type="EMBL" id="OAO13500.1"/>
    </source>
</evidence>
<dbReference type="Pfam" id="PF00069">
    <property type="entry name" value="Pkinase"/>
    <property type="match status" value="1"/>
</dbReference>
<proteinExistence type="predicted"/>
<feature type="domain" description="Protein kinase" evidence="5">
    <location>
        <begin position="241"/>
        <end position="499"/>
    </location>
</feature>
<evidence type="ECO:0000256" key="2">
    <source>
        <dbReference type="ARBA" id="ARBA00022840"/>
    </source>
</evidence>
<dbReference type="InterPro" id="IPR011993">
    <property type="entry name" value="PH-like_dom_sf"/>
</dbReference>
<dbReference type="PROSITE" id="PS00107">
    <property type="entry name" value="PROTEIN_KINASE_ATP"/>
    <property type="match status" value="1"/>
</dbReference>
<dbReference type="Gene3D" id="2.30.29.30">
    <property type="entry name" value="Pleckstrin-homology domain (PH domain)/Phosphotyrosine-binding domain (PTB)"/>
    <property type="match status" value="1"/>
</dbReference>
<protein>
    <submittedName>
        <fullName evidence="6">Calcium/calmodulin-dependent protein kinase 2</fullName>
    </submittedName>
</protein>
<evidence type="ECO:0000259" key="4">
    <source>
        <dbReference type="PROSITE" id="PS50003"/>
    </source>
</evidence>
<dbReference type="EMBL" id="LXWW01000380">
    <property type="protein sequence ID" value="OAO13500.1"/>
    <property type="molecule type" value="Genomic_DNA"/>
</dbReference>
<sequence length="565" mass="64671">MSSLTIASSLRIIMQGQCERQRSVTKKWERCWMTVTNRDVMISDSERSPPKCSHPYVEILLIRQRPYNEKKHYCISIQTKKTTYWFGYASQEEATMWYNCINQAWRENNSSFTDSLTTPRILQSSLSTSQSSVEDGVELDPELSITMCKLQECTNQNDIKTYLMDIEAYQNGKPIEVVVTQKAFAASFFEEFKKSKVHLLNPNMITYIDNLLDGFDDTMADMDPIALTELEASNVEINSIVNFGGVLGHGKYGTVKRGILKSSGEEVAIKIICKMDLTEKDLACLKRECRIMYELRNHPHVISLKEFCQDAVNYYIIEELAVGGELFDAIIRHENYSEREAQNLVRTLLYTLRYCHEKGVVHRDLKPENILLKSQDDLLNIKIADFGFATHTDGRDSLRTICGTPGYSAPEIIRGEHYGPGVDMWSLGVITYILLCGYPPFPQSNDISALRMIVNGSYEFHKNKWEDVSEDAKDFIRALLVPNPAKRVTAKQACSLKWMQFESTRTMKMNSAVQQLVRFNARRKDAVSPCAHRCSSLRGRRIDPDDPSHKRSPVLFVAYQLRCSR</sequence>
<gene>
    <name evidence="6" type="ORF">AV274_4817</name>
</gene>
<evidence type="ECO:0000313" key="7">
    <source>
        <dbReference type="Proteomes" id="UP000078348"/>
    </source>
</evidence>
<reference evidence="6 7" key="1">
    <citation type="submission" date="2016-05" db="EMBL/GenBank/DDBJ databases">
        <title>Nuclear genome of Blastocystis sp. subtype 1 NandII.</title>
        <authorList>
            <person name="Gentekaki E."/>
            <person name="Curtis B."/>
            <person name="Stairs C."/>
            <person name="Eme L."/>
            <person name="Herman E."/>
            <person name="Klimes V."/>
            <person name="Arias M.C."/>
            <person name="Elias M."/>
            <person name="Hilliou F."/>
            <person name="Klute M."/>
            <person name="Malik S.-B."/>
            <person name="Pightling A."/>
            <person name="Rachubinski R."/>
            <person name="Salas D."/>
            <person name="Schlacht A."/>
            <person name="Suga H."/>
            <person name="Archibald J."/>
            <person name="Ball S.G."/>
            <person name="Clark G."/>
            <person name="Dacks J."/>
            <person name="Van Der Giezen M."/>
            <person name="Tsaousis A."/>
            <person name="Roger A."/>
        </authorList>
    </citation>
    <scope>NUCLEOTIDE SEQUENCE [LARGE SCALE GENOMIC DNA]</scope>
    <source>
        <strain evidence="7">ATCC 50177 / NandII</strain>
    </source>
</reference>
<comment type="caution">
    <text evidence="6">The sequence shown here is derived from an EMBL/GenBank/DDBJ whole genome shotgun (WGS) entry which is preliminary data.</text>
</comment>
<evidence type="ECO:0000256" key="3">
    <source>
        <dbReference type="PROSITE-ProRule" id="PRU10141"/>
    </source>
</evidence>
<dbReference type="CDD" id="cd05117">
    <property type="entry name" value="STKc_CAMK"/>
    <property type="match status" value="1"/>
</dbReference>
<dbReference type="PROSITE" id="PS00108">
    <property type="entry name" value="PROTEIN_KINASE_ST"/>
    <property type="match status" value="1"/>
</dbReference>
<dbReference type="InterPro" id="IPR017441">
    <property type="entry name" value="Protein_kinase_ATP_BS"/>
</dbReference>
<evidence type="ECO:0000256" key="1">
    <source>
        <dbReference type="ARBA" id="ARBA00022741"/>
    </source>
</evidence>
<dbReference type="PANTHER" id="PTHR24347">
    <property type="entry name" value="SERINE/THREONINE-PROTEIN KINASE"/>
    <property type="match status" value="1"/>
</dbReference>
<accession>A0A196S8X5</accession>
<dbReference type="GO" id="GO:0004672">
    <property type="term" value="F:protein kinase activity"/>
    <property type="evidence" value="ECO:0007669"/>
    <property type="project" value="InterPro"/>
</dbReference>
<name>A0A196S8X5_BLAHN</name>
<keyword evidence="2 3" id="KW-0067">ATP-binding</keyword>
<keyword evidence="7" id="KW-1185">Reference proteome</keyword>
<dbReference type="Gene3D" id="1.10.510.10">
    <property type="entry name" value="Transferase(Phosphotransferase) domain 1"/>
    <property type="match status" value="1"/>
</dbReference>
<dbReference type="SMART" id="SM00233">
    <property type="entry name" value="PH"/>
    <property type="match status" value="1"/>
</dbReference>
<dbReference type="STRING" id="478820.A0A196S8X5"/>
<dbReference type="Pfam" id="PF00169">
    <property type="entry name" value="PH"/>
    <property type="match status" value="1"/>
</dbReference>
<feature type="binding site" evidence="3">
    <location>
        <position position="274"/>
    </location>
    <ligand>
        <name>ATP</name>
        <dbReference type="ChEBI" id="CHEBI:30616"/>
    </ligand>
</feature>
<dbReference type="SUPFAM" id="SSF56112">
    <property type="entry name" value="Protein kinase-like (PK-like)"/>
    <property type="match status" value="1"/>
</dbReference>
<dbReference type="FunFam" id="1.10.510.10:FF:000571">
    <property type="entry name" value="Maternal embryonic leucine zipper kinase"/>
    <property type="match status" value="1"/>
</dbReference>
<keyword evidence="6" id="KW-0808">Transferase</keyword>
<dbReference type="InterPro" id="IPR000719">
    <property type="entry name" value="Prot_kinase_dom"/>
</dbReference>